<feature type="region of interest" description="Disordered" evidence="1">
    <location>
        <begin position="654"/>
        <end position="678"/>
    </location>
</feature>
<dbReference type="EMBL" id="ML212216">
    <property type="protein sequence ID" value="TFK79002.1"/>
    <property type="molecule type" value="Genomic_DNA"/>
</dbReference>
<feature type="region of interest" description="Disordered" evidence="1">
    <location>
        <begin position="389"/>
        <end position="411"/>
    </location>
</feature>
<accession>A0A5C3NPR0</accession>
<gene>
    <name evidence="3" type="ORF">K466DRAFT_668262</name>
</gene>
<dbReference type="AlphaFoldDB" id="A0A5C3NPR0"/>
<proteinExistence type="predicted"/>
<reference evidence="3 4" key="1">
    <citation type="journal article" date="2019" name="Nat. Ecol. Evol.">
        <title>Megaphylogeny resolves global patterns of mushroom evolution.</title>
        <authorList>
            <person name="Varga T."/>
            <person name="Krizsan K."/>
            <person name="Foldi C."/>
            <person name="Dima B."/>
            <person name="Sanchez-Garcia M."/>
            <person name="Sanchez-Ramirez S."/>
            <person name="Szollosi G.J."/>
            <person name="Szarkandi J.G."/>
            <person name="Papp V."/>
            <person name="Albert L."/>
            <person name="Andreopoulos W."/>
            <person name="Angelini C."/>
            <person name="Antonin V."/>
            <person name="Barry K.W."/>
            <person name="Bougher N.L."/>
            <person name="Buchanan P."/>
            <person name="Buyck B."/>
            <person name="Bense V."/>
            <person name="Catcheside P."/>
            <person name="Chovatia M."/>
            <person name="Cooper J."/>
            <person name="Damon W."/>
            <person name="Desjardin D."/>
            <person name="Finy P."/>
            <person name="Geml J."/>
            <person name="Haridas S."/>
            <person name="Hughes K."/>
            <person name="Justo A."/>
            <person name="Karasinski D."/>
            <person name="Kautmanova I."/>
            <person name="Kiss B."/>
            <person name="Kocsube S."/>
            <person name="Kotiranta H."/>
            <person name="LaButti K.M."/>
            <person name="Lechner B.E."/>
            <person name="Liimatainen K."/>
            <person name="Lipzen A."/>
            <person name="Lukacs Z."/>
            <person name="Mihaltcheva S."/>
            <person name="Morgado L.N."/>
            <person name="Niskanen T."/>
            <person name="Noordeloos M.E."/>
            <person name="Ohm R.A."/>
            <person name="Ortiz-Santana B."/>
            <person name="Ovrebo C."/>
            <person name="Racz N."/>
            <person name="Riley R."/>
            <person name="Savchenko A."/>
            <person name="Shiryaev A."/>
            <person name="Soop K."/>
            <person name="Spirin V."/>
            <person name="Szebenyi C."/>
            <person name="Tomsovsky M."/>
            <person name="Tulloss R.E."/>
            <person name="Uehling J."/>
            <person name="Grigoriev I.V."/>
            <person name="Vagvolgyi C."/>
            <person name="Papp T."/>
            <person name="Martin F.M."/>
            <person name="Miettinen O."/>
            <person name="Hibbett D.S."/>
            <person name="Nagy L.G."/>
        </authorList>
    </citation>
    <scope>NUCLEOTIDE SEQUENCE [LARGE SCALE GENOMIC DNA]</scope>
    <source>
        <strain evidence="3 4">HHB13444</strain>
    </source>
</reference>
<evidence type="ECO:0000256" key="1">
    <source>
        <dbReference type="SAM" id="MobiDB-lite"/>
    </source>
</evidence>
<name>A0A5C3NPR0_9APHY</name>
<dbReference type="GO" id="GO:1990071">
    <property type="term" value="C:TRAPPII protein complex"/>
    <property type="evidence" value="ECO:0007669"/>
    <property type="project" value="InterPro"/>
</dbReference>
<dbReference type="PANTHER" id="PTHR28159:SF1">
    <property type="entry name" value="TRAFFICKING PROTEIN PARTICLE COMPLEX II-SPECIFIC SUBUNIT 65"/>
    <property type="match status" value="1"/>
</dbReference>
<dbReference type="InterPro" id="IPR024662">
    <property type="entry name" value="Trs65"/>
</dbReference>
<dbReference type="Pfam" id="PF12735">
    <property type="entry name" value="IgD3_Trs65"/>
    <property type="match status" value="1"/>
</dbReference>
<sequence>MSNHEDLFETSVLEVIAPPPSLEFPTEYHGERAAEWISRMREPSSDRKAAFFDENLDFYLTIRFPLSSEQDPPTDSHPHPPQHLLTYLSHLQISYETSYISPSSSTPDAPGHSRLSMPPPRNSSMQRNRPGNLLAGNASMFPPHTPHPIPSAAQSDLQYVQSQGTPLVSAVWGESDNRDKEAFAIIWNASERSWMAVYKMTVLVLYMVTKVPDPLLCITVSTTLRHKPLPVTAPRQALAALIALADAAGGLKSSNDFLSPTRPNGATDEHAASDDDELLSGLQEVNLLEGIAHGPTLNDSSKRLSLPSTRLGMNTRMHEFALGPPPSAATTETPIAYSSGITSPPPTGSLPRAATLRKSFRKTLKTHMGFRVRMRTVFVPYFLLPQGSHNGKVSKPRQTDPGASDSDSDLDEDILEEREQREAGNEEHTVVLSVEVENLFPGASSTTPGSLAYHFEVERVDVSISGTGASASFIGWGDSESDAFPLDVGPREQVNLLYAVSFLRGPEADEFSLARPVGADKRGIADELQRAVTIHLIVRPFEPNDGSPVYPTNVFPSRWNCVLDLASSSITRQQKRESAELEDDENQQYFVLPTPASPFPTAPLAPPARTLTPLTTRSVIPLTAVAGSKRHTLAAFETPVHEYARMPKSPMNYQSSTSMLNPNNQPLSAPLHSSPTPTGQTLNIPNRASYIPPSVAFQASFPRSPTTFDAPTSPPLPLPPMNRPAGFTHSQTDSASTINEFLDPPTPRTPAYPAYPNSPGGAVPPTPFWQTPFAQQSGPGAVGPSVEIRRERGGSLPQTPGPTVGGFSAFTGMDPMRVLKQQQEQPLDPNSTGHDVGGEPIVVSVGLLPAPHHRDRDRGGKKAAHHHAGELYPLDHFTLDIFVFNQSSWTRRFEVSYPDERRRRRKAKKEREAGGRGDLPPPGIIPLENRVRIGPLLPSTCQSVRMDFLALAPGVHSIDVLTLTDVQSGTTMHLRNVIDIIVREPEL</sequence>
<dbReference type="STRING" id="1314778.A0A5C3NPR0"/>
<dbReference type="Proteomes" id="UP000308197">
    <property type="component" value="Unassembled WGS sequence"/>
</dbReference>
<dbReference type="PANTHER" id="PTHR28159">
    <property type="entry name" value="TRAFFICKING PROTEIN PARTICLE COMPLEX II-SPECIFIC SUBUNIT 65"/>
    <property type="match status" value="1"/>
</dbReference>
<dbReference type="GO" id="GO:0006891">
    <property type="term" value="P:intra-Golgi vesicle-mediated transport"/>
    <property type="evidence" value="ECO:0007669"/>
    <property type="project" value="InterPro"/>
</dbReference>
<dbReference type="InterPro" id="IPR055420">
    <property type="entry name" value="IgD3_Trs65"/>
</dbReference>
<evidence type="ECO:0000313" key="4">
    <source>
        <dbReference type="Proteomes" id="UP000308197"/>
    </source>
</evidence>
<feature type="region of interest" description="Disordered" evidence="1">
    <location>
        <begin position="99"/>
        <end position="152"/>
    </location>
</feature>
<protein>
    <recommendedName>
        <fullName evidence="2">Trafficking protein particle complex II-specific subunit 65 IgD3 domain-containing protein</fullName>
    </recommendedName>
</protein>
<dbReference type="GO" id="GO:0005802">
    <property type="term" value="C:trans-Golgi network"/>
    <property type="evidence" value="ECO:0007669"/>
    <property type="project" value="TreeGrafter"/>
</dbReference>
<feature type="domain" description="Trafficking protein particle complex II-specific subunit 65 IgD3" evidence="2">
    <location>
        <begin position="924"/>
        <end position="982"/>
    </location>
</feature>
<feature type="region of interest" description="Disordered" evidence="1">
    <location>
        <begin position="898"/>
        <end position="924"/>
    </location>
</feature>
<keyword evidence="4" id="KW-1185">Reference proteome</keyword>
<dbReference type="InParanoid" id="A0A5C3NPR0"/>
<evidence type="ECO:0000313" key="3">
    <source>
        <dbReference type="EMBL" id="TFK79002.1"/>
    </source>
</evidence>
<evidence type="ECO:0000259" key="2">
    <source>
        <dbReference type="Pfam" id="PF12735"/>
    </source>
</evidence>
<organism evidence="3 4">
    <name type="scientific">Polyporus arcularius HHB13444</name>
    <dbReference type="NCBI Taxonomy" id="1314778"/>
    <lineage>
        <taxon>Eukaryota</taxon>
        <taxon>Fungi</taxon>
        <taxon>Dikarya</taxon>
        <taxon>Basidiomycota</taxon>
        <taxon>Agaricomycotina</taxon>
        <taxon>Agaricomycetes</taxon>
        <taxon>Polyporales</taxon>
        <taxon>Polyporaceae</taxon>
        <taxon>Polyporus</taxon>
    </lineage>
</organism>